<organism evidence="3 4">
    <name type="scientific">Chelativorans composti</name>
    <dbReference type="NCBI Taxonomy" id="768533"/>
    <lineage>
        <taxon>Bacteria</taxon>
        <taxon>Pseudomonadati</taxon>
        <taxon>Pseudomonadota</taxon>
        <taxon>Alphaproteobacteria</taxon>
        <taxon>Hyphomicrobiales</taxon>
        <taxon>Phyllobacteriaceae</taxon>
        <taxon>Chelativorans</taxon>
    </lineage>
</organism>
<dbReference type="InterPro" id="IPR036663">
    <property type="entry name" value="Fumarylacetoacetase_C_sf"/>
</dbReference>
<comment type="caution">
    <text evidence="3">The sequence shown here is derived from an EMBL/GenBank/DDBJ whole genome shotgun (WGS) entry which is preliminary data.</text>
</comment>
<dbReference type="RefSeq" id="WP_345098016.1">
    <property type="nucleotide sequence ID" value="NZ_BAABGS010000010.1"/>
</dbReference>
<proteinExistence type="predicted"/>
<evidence type="ECO:0000313" key="4">
    <source>
        <dbReference type="Proteomes" id="UP001597373"/>
    </source>
</evidence>
<keyword evidence="3" id="KW-0378">Hydrolase</keyword>
<feature type="domain" description="Fumarylacetoacetase-like C-terminal" evidence="2">
    <location>
        <begin position="39"/>
        <end position="238"/>
    </location>
</feature>
<evidence type="ECO:0000313" key="3">
    <source>
        <dbReference type="EMBL" id="MFD2259099.1"/>
    </source>
</evidence>
<reference evidence="4" key="1">
    <citation type="journal article" date="2019" name="Int. J. Syst. Evol. Microbiol.">
        <title>The Global Catalogue of Microorganisms (GCM) 10K type strain sequencing project: providing services to taxonomists for standard genome sequencing and annotation.</title>
        <authorList>
            <consortium name="The Broad Institute Genomics Platform"/>
            <consortium name="The Broad Institute Genome Sequencing Center for Infectious Disease"/>
            <person name="Wu L."/>
            <person name="Ma J."/>
        </authorList>
    </citation>
    <scope>NUCLEOTIDE SEQUENCE [LARGE SCALE GENOMIC DNA]</scope>
    <source>
        <strain evidence="4">KCTC 23707</strain>
    </source>
</reference>
<gene>
    <name evidence="3" type="ORF">ACFSMZ_04905</name>
</gene>
<name>A0ABW5DDX8_9HYPH</name>
<dbReference type="InterPro" id="IPR011234">
    <property type="entry name" value="Fumarylacetoacetase-like_C"/>
</dbReference>
<dbReference type="PANTHER" id="PTHR11820">
    <property type="entry name" value="ACYLPYRUVASE"/>
    <property type="match status" value="1"/>
</dbReference>
<dbReference type="SUPFAM" id="SSF56529">
    <property type="entry name" value="FAH"/>
    <property type="match status" value="1"/>
</dbReference>
<evidence type="ECO:0000256" key="1">
    <source>
        <dbReference type="ARBA" id="ARBA00022723"/>
    </source>
</evidence>
<dbReference type="PANTHER" id="PTHR11820:SF90">
    <property type="entry name" value="FLUTATHIONE S-TRANSFERASE"/>
    <property type="match status" value="1"/>
</dbReference>
<dbReference type="Proteomes" id="UP001597373">
    <property type="component" value="Unassembled WGS sequence"/>
</dbReference>
<sequence>MSESSAHGTGQAAGFVIQPNPVPVLPVEGTSDVFPVNRIFCIGRNYAAHAVEMGHDPDKEPPFFFLKHPAAVITDGTFPYPSETSDVHHEIEMVVALDKGGKNIPVDAALEHVYGYGVGLDMTRRDLQAEAKKLGRPWEVAKSFEASAPSGPLVPASRIGHPARGRVELTVNGEVRQEGDLNQMIWKVPEMIAVLSRYFELQPGDIIMTGTPAGVGAVQRGDVMEASIEGVGRITVKVI</sequence>
<evidence type="ECO:0000259" key="2">
    <source>
        <dbReference type="Pfam" id="PF01557"/>
    </source>
</evidence>
<dbReference type="Pfam" id="PF01557">
    <property type="entry name" value="FAA_hydrolase"/>
    <property type="match status" value="1"/>
</dbReference>
<protein>
    <submittedName>
        <fullName evidence="3">Fumarylacetoacetate hydrolase family protein</fullName>
    </submittedName>
</protein>
<dbReference type="Gene3D" id="3.90.850.10">
    <property type="entry name" value="Fumarylacetoacetase-like, C-terminal domain"/>
    <property type="match status" value="1"/>
</dbReference>
<keyword evidence="1" id="KW-0479">Metal-binding</keyword>
<dbReference type="EMBL" id="JBHUIR010000019">
    <property type="protein sequence ID" value="MFD2259099.1"/>
    <property type="molecule type" value="Genomic_DNA"/>
</dbReference>
<dbReference type="GO" id="GO:0016787">
    <property type="term" value="F:hydrolase activity"/>
    <property type="evidence" value="ECO:0007669"/>
    <property type="project" value="UniProtKB-KW"/>
</dbReference>
<keyword evidence="4" id="KW-1185">Reference proteome</keyword>
<accession>A0ABW5DDX8</accession>